<name>A0A6N7KKJ1_9ACTN</name>
<protein>
    <submittedName>
        <fullName evidence="1">Aminoglycoside phosphotransferase</fullName>
    </submittedName>
</protein>
<dbReference type="InterPro" id="IPR011009">
    <property type="entry name" value="Kinase-like_dom_sf"/>
</dbReference>
<evidence type="ECO:0000313" key="2">
    <source>
        <dbReference type="Proteomes" id="UP000450000"/>
    </source>
</evidence>
<keyword evidence="1" id="KW-0808">Transferase</keyword>
<comment type="caution">
    <text evidence="1">The sequence shown here is derived from an EMBL/GenBank/DDBJ whole genome shotgun (WGS) entry which is preliminary data.</text>
</comment>
<organism evidence="1 2">
    <name type="scientific">Streptomyces kaniharaensis</name>
    <dbReference type="NCBI Taxonomy" id="212423"/>
    <lineage>
        <taxon>Bacteria</taxon>
        <taxon>Bacillati</taxon>
        <taxon>Actinomycetota</taxon>
        <taxon>Actinomycetes</taxon>
        <taxon>Kitasatosporales</taxon>
        <taxon>Streptomycetaceae</taxon>
        <taxon>Streptomyces</taxon>
    </lineage>
</organism>
<dbReference type="Proteomes" id="UP000450000">
    <property type="component" value="Unassembled WGS sequence"/>
</dbReference>
<dbReference type="EMBL" id="WBOF01000001">
    <property type="protein sequence ID" value="MQS11976.1"/>
    <property type="molecule type" value="Genomic_DNA"/>
</dbReference>
<keyword evidence="2" id="KW-1185">Reference proteome</keyword>
<dbReference type="GO" id="GO:0016740">
    <property type="term" value="F:transferase activity"/>
    <property type="evidence" value="ECO:0007669"/>
    <property type="project" value="UniProtKB-KW"/>
</dbReference>
<proteinExistence type="predicted"/>
<dbReference type="AlphaFoldDB" id="A0A6N7KKJ1"/>
<sequence>MTTTRIHWADLPGSVHRGVTARLGTPIVATETVSAGFNSEIAAKLTTSSGAVFVKGMQSSHPRVWTQQREAEINHHVAGLAPTLLWHLEVGGWSLVAFEHVEARHADYRVVGDLELMVDTLSQLGRTPCPPTELRRAEQRWAAYVDDSGMLARFAGSSLLHTDLNNENVLIRGNQALLVDWAWSTRGAPWIDPALWVIWLVAAGGHSPASAEAWAARIPAWSLGDPTLVNVFAKAQARMWADIAGNDPDPWTAGLNQAAQQWDRFREGSCAF</sequence>
<evidence type="ECO:0000313" key="1">
    <source>
        <dbReference type="EMBL" id="MQS11976.1"/>
    </source>
</evidence>
<gene>
    <name evidence="1" type="ORF">F7Q99_06625</name>
</gene>
<dbReference type="SUPFAM" id="SSF56112">
    <property type="entry name" value="Protein kinase-like (PK-like)"/>
    <property type="match status" value="1"/>
</dbReference>
<accession>A0A6N7KKJ1</accession>
<dbReference type="Gene3D" id="3.90.1200.10">
    <property type="match status" value="1"/>
</dbReference>
<reference evidence="1 2" key="1">
    <citation type="submission" date="2019-09" db="EMBL/GenBank/DDBJ databases">
        <title>Genome Sequences of Streptomyces kaniharaensis ATCC 21070.</title>
        <authorList>
            <person name="Zhu W."/>
            <person name="De Crecy-Lagard V."/>
            <person name="Richards N.G."/>
        </authorList>
    </citation>
    <scope>NUCLEOTIDE SEQUENCE [LARGE SCALE GENOMIC DNA]</scope>
    <source>
        <strain evidence="1 2">SF-557</strain>
    </source>
</reference>